<keyword evidence="5 14" id="KW-0812">Transmembrane</keyword>
<feature type="transmembrane region" description="Helical" evidence="14">
    <location>
        <begin position="429"/>
        <end position="453"/>
    </location>
</feature>
<evidence type="ECO:0000256" key="8">
    <source>
        <dbReference type="ARBA" id="ARBA00023053"/>
    </source>
</evidence>
<feature type="transmembrane region" description="Helical" evidence="14">
    <location>
        <begin position="238"/>
        <end position="258"/>
    </location>
</feature>
<protein>
    <submittedName>
        <fullName evidence="15">Sodium:solute symporter</fullName>
    </submittedName>
</protein>
<evidence type="ECO:0000256" key="2">
    <source>
        <dbReference type="ARBA" id="ARBA00006434"/>
    </source>
</evidence>
<dbReference type="InterPro" id="IPR001734">
    <property type="entry name" value="Na/solute_symporter"/>
</dbReference>
<keyword evidence="16" id="KW-1185">Reference proteome</keyword>
<keyword evidence="11" id="KW-0739">Sodium transport</keyword>
<comment type="similarity">
    <text evidence="2 13">Belongs to the sodium:solute symporter (SSF) (TC 2.A.21) family.</text>
</comment>
<evidence type="ECO:0000256" key="12">
    <source>
        <dbReference type="ARBA" id="ARBA00033708"/>
    </source>
</evidence>
<dbReference type="InterPro" id="IPR050277">
    <property type="entry name" value="Sodium:Solute_Symporter"/>
</dbReference>
<feature type="transmembrane region" description="Helical" evidence="14">
    <location>
        <begin position="290"/>
        <end position="307"/>
    </location>
</feature>
<dbReference type="GO" id="GO:0005886">
    <property type="term" value="C:plasma membrane"/>
    <property type="evidence" value="ECO:0007669"/>
    <property type="project" value="UniProtKB-SubCell"/>
</dbReference>
<keyword evidence="4" id="KW-1003">Cell membrane</keyword>
<keyword evidence="7 14" id="KW-1133">Transmembrane helix</keyword>
<evidence type="ECO:0000256" key="6">
    <source>
        <dbReference type="ARBA" id="ARBA00022847"/>
    </source>
</evidence>
<evidence type="ECO:0000313" key="16">
    <source>
        <dbReference type="Proteomes" id="UP000525652"/>
    </source>
</evidence>
<keyword evidence="9" id="KW-0406">Ion transport</keyword>
<feature type="transmembrane region" description="Helical" evidence="14">
    <location>
        <begin position="6"/>
        <end position="23"/>
    </location>
</feature>
<keyword evidence="3" id="KW-0813">Transport</keyword>
<dbReference type="RefSeq" id="WP_185692517.1">
    <property type="nucleotide sequence ID" value="NZ_JACHVA010000076.1"/>
</dbReference>
<feature type="transmembrane region" description="Helical" evidence="14">
    <location>
        <begin position="641"/>
        <end position="663"/>
    </location>
</feature>
<feature type="transmembrane region" description="Helical" evidence="14">
    <location>
        <begin position="351"/>
        <end position="369"/>
    </location>
</feature>
<evidence type="ECO:0000256" key="9">
    <source>
        <dbReference type="ARBA" id="ARBA00023065"/>
    </source>
</evidence>
<reference evidence="15 16" key="1">
    <citation type="submission" date="2020-07" db="EMBL/GenBank/DDBJ databases">
        <authorList>
            <person name="Feng X."/>
        </authorList>
    </citation>
    <scope>NUCLEOTIDE SEQUENCE [LARGE SCALE GENOMIC DNA]</scope>
    <source>
        <strain evidence="15 16">JCM14086</strain>
    </source>
</reference>
<evidence type="ECO:0000256" key="11">
    <source>
        <dbReference type="ARBA" id="ARBA00023201"/>
    </source>
</evidence>
<comment type="catalytic activity">
    <reaction evidence="12">
        <text>L-proline(in) + Na(+)(in) = L-proline(out) + Na(+)(out)</text>
        <dbReference type="Rhea" id="RHEA:28967"/>
        <dbReference type="ChEBI" id="CHEBI:29101"/>
        <dbReference type="ChEBI" id="CHEBI:60039"/>
    </reaction>
</comment>
<dbReference type="Gene3D" id="1.20.1730.10">
    <property type="entry name" value="Sodium/glucose cotransporter"/>
    <property type="match status" value="1"/>
</dbReference>
<feature type="transmembrane region" description="Helical" evidence="14">
    <location>
        <begin position="117"/>
        <end position="136"/>
    </location>
</feature>
<evidence type="ECO:0000256" key="14">
    <source>
        <dbReference type="SAM" id="Phobius"/>
    </source>
</evidence>
<organism evidence="15 16">
    <name type="scientific">Puniceicoccus vermicola</name>
    <dbReference type="NCBI Taxonomy" id="388746"/>
    <lineage>
        <taxon>Bacteria</taxon>
        <taxon>Pseudomonadati</taxon>
        <taxon>Verrucomicrobiota</taxon>
        <taxon>Opitutia</taxon>
        <taxon>Puniceicoccales</taxon>
        <taxon>Puniceicoccaceae</taxon>
        <taxon>Puniceicoccus</taxon>
    </lineage>
</organism>
<comment type="subcellular location">
    <subcellularLocation>
        <location evidence="1">Cell membrane</location>
        <topology evidence="1">Multi-pass membrane protein</topology>
    </subcellularLocation>
</comment>
<evidence type="ECO:0000256" key="1">
    <source>
        <dbReference type="ARBA" id="ARBA00004651"/>
    </source>
</evidence>
<feature type="transmembrane region" description="Helical" evidence="14">
    <location>
        <begin position="195"/>
        <end position="218"/>
    </location>
</feature>
<feature type="transmembrane region" description="Helical" evidence="14">
    <location>
        <begin position="402"/>
        <end position="423"/>
    </location>
</feature>
<dbReference type="PANTHER" id="PTHR48086:SF3">
    <property type="entry name" value="SODIUM_PROLINE SYMPORTER"/>
    <property type="match status" value="1"/>
</dbReference>
<keyword evidence="10 14" id="KW-0472">Membrane</keyword>
<dbReference type="EMBL" id="JACHVA010000076">
    <property type="protein sequence ID" value="MBC2601811.1"/>
    <property type="molecule type" value="Genomic_DNA"/>
</dbReference>
<dbReference type="AlphaFoldDB" id="A0A7X1AXH8"/>
<feature type="transmembrane region" description="Helical" evidence="14">
    <location>
        <begin position="43"/>
        <end position="63"/>
    </location>
</feature>
<gene>
    <name evidence="15" type="ORF">H5P30_08475</name>
</gene>
<comment type="caution">
    <text evidence="15">The sequence shown here is derived from an EMBL/GenBank/DDBJ whole genome shotgun (WGS) entry which is preliminary data.</text>
</comment>
<feature type="transmembrane region" description="Helical" evidence="14">
    <location>
        <begin position="460"/>
        <end position="479"/>
    </location>
</feature>
<evidence type="ECO:0000256" key="13">
    <source>
        <dbReference type="RuleBase" id="RU362091"/>
    </source>
</evidence>
<dbReference type="Pfam" id="PF00474">
    <property type="entry name" value="SSF"/>
    <property type="match status" value="1"/>
</dbReference>
<evidence type="ECO:0000256" key="3">
    <source>
        <dbReference type="ARBA" id="ARBA00022448"/>
    </source>
</evidence>
<sequence length="712" mass="79556">MHYLDWIIVTIPVLTVLAIGIKARSHVKGVADFLAGGRVAGRYVLCVSAGEAAIGLISVIGMFEYYFRSGVSLYFWQHMAELAGLIMALTGFMIYRYRETRALTMAQFFEVRYSRKFRIFTGMLAFVSGVVNYALFPAVGGRFLIYYCGLPDTFPLFGFDVNTFGFMMAFFLSIALAIVLMGGQLTTMVTDCVQGLFGYIGFGIITICIFCIFSFSQIGEAMLDRPAGESFLNPFDTGNFTDFNLLYVIIGLIGLVYGRMSWQGTQGFNAAATSPHEQKMAAVLGTWRSGFTYITIILMALAAYTFMNHPDFSAGASGVQQELSARINFENPTVTETIRNQMLVPVALREIFPIGVTGIFVAMMVFLLVSTDTSYLHSWGSIFIQDVVMPLRKKPITPKRQILYLRLAILGIAIFAWFFSMYFGQVTYILMFFALTGSIYVGGAGIVIIGGLYSRRGTTAGAWAGMLTGATLGVTGFLGQKYWSEYIYPWLNTNAPDFLASLKTNLEGLGSALPFVNWEVNPLYFPISGQEVLLLTIVSSTLVYIVVSLLTCREPFNLEKMLHRGKYNREHVAAVKPLQKRSWVGRVVGIDGEYSRGDRILAWAVFYYTAFKLVTFLYVVIANTVFGVWTDKTWLWYFKYFTLPVLLGVGGITSIWFFIGGTWDLTRLFRNLKNIKRNVLDNGQVIGNQNAEDVDFIEQTNSDEKSVNKSES</sequence>
<dbReference type="PROSITE" id="PS50283">
    <property type="entry name" value="NA_SOLUT_SYMP_3"/>
    <property type="match status" value="1"/>
</dbReference>
<name>A0A7X1AXH8_9BACT</name>
<evidence type="ECO:0000256" key="7">
    <source>
        <dbReference type="ARBA" id="ARBA00022989"/>
    </source>
</evidence>
<dbReference type="PANTHER" id="PTHR48086">
    <property type="entry name" value="SODIUM/PROLINE SYMPORTER-RELATED"/>
    <property type="match status" value="1"/>
</dbReference>
<proteinExistence type="inferred from homology"/>
<dbReference type="GO" id="GO:0015293">
    <property type="term" value="F:symporter activity"/>
    <property type="evidence" value="ECO:0007669"/>
    <property type="project" value="UniProtKB-KW"/>
</dbReference>
<feature type="transmembrane region" description="Helical" evidence="14">
    <location>
        <begin position="532"/>
        <end position="552"/>
    </location>
</feature>
<evidence type="ECO:0000313" key="15">
    <source>
        <dbReference type="EMBL" id="MBC2601811.1"/>
    </source>
</evidence>
<accession>A0A7X1AXH8</accession>
<keyword evidence="6" id="KW-0769">Symport</keyword>
<evidence type="ECO:0000256" key="10">
    <source>
        <dbReference type="ARBA" id="ARBA00023136"/>
    </source>
</evidence>
<dbReference type="GO" id="GO:0006814">
    <property type="term" value="P:sodium ion transport"/>
    <property type="evidence" value="ECO:0007669"/>
    <property type="project" value="UniProtKB-KW"/>
</dbReference>
<evidence type="ECO:0000256" key="5">
    <source>
        <dbReference type="ARBA" id="ARBA00022692"/>
    </source>
</evidence>
<feature type="transmembrane region" description="Helical" evidence="14">
    <location>
        <begin position="600"/>
        <end position="621"/>
    </location>
</feature>
<keyword evidence="8" id="KW-0915">Sodium</keyword>
<feature type="transmembrane region" description="Helical" evidence="14">
    <location>
        <begin position="164"/>
        <end position="183"/>
    </location>
</feature>
<dbReference type="InterPro" id="IPR038377">
    <property type="entry name" value="Na/Glc_symporter_sf"/>
</dbReference>
<dbReference type="Proteomes" id="UP000525652">
    <property type="component" value="Unassembled WGS sequence"/>
</dbReference>
<feature type="transmembrane region" description="Helical" evidence="14">
    <location>
        <begin position="75"/>
        <end position="97"/>
    </location>
</feature>
<evidence type="ECO:0000256" key="4">
    <source>
        <dbReference type="ARBA" id="ARBA00022475"/>
    </source>
</evidence>